<dbReference type="Gene3D" id="3.40.50.720">
    <property type="entry name" value="NAD(P)-binding Rossmann-like Domain"/>
    <property type="match status" value="1"/>
</dbReference>
<dbReference type="Proteomes" id="UP000001072">
    <property type="component" value="Unassembled WGS sequence"/>
</dbReference>
<dbReference type="RefSeq" id="XP_007412643.1">
    <property type="nucleotide sequence ID" value="XM_007412581.1"/>
</dbReference>
<dbReference type="AlphaFoldDB" id="F4RTY1"/>
<keyword evidence="2" id="KW-1185">Reference proteome</keyword>
<dbReference type="VEuPathDB" id="FungiDB:MELLADRAFT_49258"/>
<proteinExistence type="predicted"/>
<reference evidence="2" key="1">
    <citation type="journal article" date="2011" name="Proc. Natl. Acad. Sci. U.S.A.">
        <title>Obligate biotrophy features unraveled by the genomic analysis of rust fungi.</title>
        <authorList>
            <person name="Duplessis S."/>
            <person name="Cuomo C.A."/>
            <person name="Lin Y.-C."/>
            <person name="Aerts A."/>
            <person name="Tisserant E."/>
            <person name="Veneault-Fourrey C."/>
            <person name="Joly D.L."/>
            <person name="Hacquard S."/>
            <person name="Amselem J."/>
            <person name="Cantarel B.L."/>
            <person name="Chiu R."/>
            <person name="Coutinho P.M."/>
            <person name="Feau N."/>
            <person name="Field M."/>
            <person name="Frey P."/>
            <person name="Gelhaye E."/>
            <person name="Goldberg J."/>
            <person name="Grabherr M.G."/>
            <person name="Kodira C.D."/>
            <person name="Kohler A."/>
            <person name="Kuees U."/>
            <person name="Lindquist E.A."/>
            <person name="Lucas S.M."/>
            <person name="Mago R."/>
            <person name="Mauceli E."/>
            <person name="Morin E."/>
            <person name="Murat C."/>
            <person name="Pangilinan J.L."/>
            <person name="Park R."/>
            <person name="Pearson M."/>
            <person name="Quesneville H."/>
            <person name="Rouhier N."/>
            <person name="Sakthikumar S."/>
            <person name="Salamov A.A."/>
            <person name="Schmutz J."/>
            <person name="Selles B."/>
            <person name="Shapiro H."/>
            <person name="Tanguay P."/>
            <person name="Tuskan G.A."/>
            <person name="Henrissat B."/>
            <person name="Van de Peer Y."/>
            <person name="Rouze P."/>
            <person name="Ellis J.G."/>
            <person name="Dodds P.N."/>
            <person name="Schein J.E."/>
            <person name="Zhong S."/>
            <person name="Hamelin R.C."/>
            <person name="Grigoriev I.V."/>
            <person name="Szabo L.J."/>
            <person name="Martin F."/>
        </authorList>
    </citation>
    <scope>NUCLEOTIDE SEQUENCE [LARGE SCALE GENOMIC DNA]</scope>
    <source>
        <strain evidence="2">98AG31 / pathotype 3-4-7</strain>
    </source>
</reference>
<dbReference type="PANTHER" id="PTHR40129">
    <property type="entry name" value="KETOPANTOATE REDUCTASE N-TERMINAL DOMAIN-CONTAINING PROTEIN"/>
    <property type="match status" value="1"/>
</dbReference>
<dbReference type="KEGG" id="mlr:MELLADRAFT_49258"/>
<dbReference type="OrthoDB" id="674948at2759"/>
<dbReference type="EMBL" id="GL883120">
    <property type="protein sequence ID" value="EGG04182.1"/>
    <property type="molecule type" value="Genomic_DNA"/>
</dbReference>
<dbReference type="STRING" id="747676.F4RTY1"/>
<dbReference type="InParanoid" id="F4RTY1"/>
<evidence type="ECO:0000313" key="2">
    <source>
        <dbReference type="Proteomes" id="UP000001072"/>
    </source>
</evidence>
<gene>
    <name evidence="1" type="ORF">MELLADRAFT_49258</name>
</gene>
<name>F4RTY1_MELLP</name>
<evidence type="ECO:0000313" key="1">
    <source>
        <dbReference type="EMBL" id="EGG04182.1"/>
    </source>
</evidence>
<dbReference type="GeneID" id="18928593"/>
<dbReference type="PANTHER" id="PTHR40129:SF2">
    <property type="entry name" value="KETOPANTOATE REDUCTASE N-TERMINAL DOMAIN-CONTAINING PROTEIN"/>
    <property type="match status" value="1"/>
</dbReference>
<accession>F4RTY1</accession>
<dbReference type="eggNOG" id="ENOG502RXTJ">
    <property type="taxonomic scope" value="Eukaryota"/>
</dbReference>
<dbReference type="HOGENOM" id="CLU_044092_0_0_1"/>
<sequence>MSIDLISSCLPFLNKMMNQLTISSNEPSNQEEVDILILGAGWTCTFLIPYIKTHTKLTYASTTRNGGGEFNSIPFTFDSTGNNSKSYEKLPFTKCILITFPIKEIGAYQTLLENYSQTHQNLEGFESVNVIQLGSTGIFDGGPTLNPTSNSEKPKRSETYIDRHSPYDQTNIRAKSEDELLRINQTIIGSMKFYTTVLNLSGLYGNERSIRNYVSKVAPTKEILSTKTSIHMIHGIDVSRSILEVFNQFEKSRGQRWILTDQRVYDWWDLASAWGESGLHGRKTEVTIGPQAKWVQELMVTDSIKVLPRSPDQLGRVLDSTEFWRTFGISPVRARLESL</sequence>
<protein>
    <submittedName>
        <fullName evidence="1">Uncharacterized protein</fullName>
    </submittedName>
</protein>
<organism evidence="2">
    <name type="scientific">Melampsora larici-populina (strain 98AG31 / pathotype 3-4-7)</name>
    <name type="common">Poplar leaf rust fungus</name>
    <dbReference type="NCBI Taxonomy" id="747676"/>
    <lineage>
        <taxon>Eukaryota</taxon>
        <taxon>Fungi</taxon>
        <taxon>Dikarya</taxon>
        <taxon>Basidiomycota</taxon>
        <taxon>Pucciniomycotina</taxon>
        <taxon>Pucciniomycetes</taxon>
        <taxon>Pucciniales</taxon>
        <taxon>Melampsoraceae</taxon>
        <taxon>Melampsora</taxon>
    </lineage>
</organism>